<dbReference type="InterPro" id="IPR036028">
    <property type="entry name" value="SH3-like_dom_sf"/>
</dbReference>
<dbReference type="SUPFAM" id="SSF48065">
    <property type="entry name" value="DBL homology domain (DH-domain)"/>
    <property type="match status" value="1"/>
</dbReference>
<dbReference type="GO" id="GO:0005085">
    <property type="term" value="F:guanyl-nucleotide exchange factor activity"/>
    <property type="evidence" value="ECO:0007669"/>
    <property type="project" value="UniProtKB-KW"/>
</dbReference>
<dbReference type="GO" id="GO:0005795">
    <property type="term" value="C:Golgi stack"/>
    <property type="evidence" value="ECO:0007669"/>
    <property type="project" value="UniProtKB-SubCell"/>
</dbReference>
<dbReference type="PROSITE" id="PS50010">
    <property type="entry name" value="DH_2"/>
    <property type="match status" value="1"/>
</dbReference>
<dbReference type="PROSITE" id="PS50002">
    <property type="entry name" value="SH3"/>
    <property type="match status" value="2"/>
</dbReference>
<dbReference type="Proteomes" id="UP000678393">
    <property type="component" value="Unassembled WGS sequence"/>
</dbReference>
<feature type="domain" description="SH3" evidence="11">
    <location>
        <begin position="588"/>
        <end position="651"/>
    </location>
</feature>
<gene>
    <name evidence="14" type="ORF">CUNI_LOCUS11341</name>
</gene>
<accession>A0A8S3Z8Q4</accession>
<dbReference type="SMART" id="SM00721">
    <property type="entry name" value="BAR"/>
    <property type="match status" value="1"/>
</dbReference>
<dbReference type="Pfam" id="PF00621">
    <property type="entry name" value="RhoGEF"/>
    <property type="match status" value="1"/>
</dbReference>
<dbReference type="PANTHER" id="PTHR22834">
    <property type="entry name" value="NUCLEAR FUSION PROTEIN FUS2"/>
    <property type="match status" value="1"/>
</dbReference>
<sequence>DGQNSEKYEKTRADLEKSVEQDGSQEEQTETKSTLDFLEKQLIVLQQEKSRLEENLLAANSEDAKLEKSRLLAAQHAMDEEKRREEEEVRKEEERKKKAKRKIYREKVIEEIINTERDYLACLQLCLETFYDGQEPPSGIDLDFLLGNMEEIAEVSQKILLNLESCVSGKSVEEQCIGQCFIRFAEDMKNTYAPYCRNHDEVITALEHSKIDQIKQQTNVFDMASILIRPVQRILKYPLLLIELLKNTEEGHPDRGDIETAIKEMTDVARAINEYKRRKDLVYKYKTSTDESFSDKISKLNLHSIKKKSTRIRGRLSTNFGIALQMKDEMFDKEEAKFRNLEKAVKVFLESVEQYLEQSQEAMRCQTVYVDDIMDFYKGRECAEATKLYEVTCKQLSLYDSMKETVDNVVIVPLNILVGLFSAPTKVIEKRFDKLLDYNYQLGKMENDKELQTARNDYEAMNAQLLDELPKLYNLAFRMLRHCISAFVLARRDFMDQSLKETCSLLELPSIASKANLMEVFKIRHTTAFDHISMLSFIPKGFNPRVDTVKADRAIQKGRSSTDGSLQQQSSSGFQNEAQRRYLHQLYPPDKLYIVSSTYNATDLMDISLTEGTLVAVVKQLDPMGNTERWFVDDGGSKGFVPCSILQPLEYSPLGSITNADEDDDIISILSGDSGDNMVFTGNDERVDCHTNNSFTDSYSQKSEPPQYQYYYALYDFKPRQPNETSLTAGHPVTVLTFHDLDGNSEWWLVDSEGKRGYAPANYMAPVPYS</sequence>
<evidence type="ECO:0000256" key="3">
    <source>
        <dbReference type="ARBA" id="ARBA00018186"/>
    </source>
</evidence>
<dbReference type="SMART" id="SM00326">
    <property type="entry name" value="SH3"/>
    <property type="match status" value="2"/>
</dbReference>
<dbReference type="InterPro" id="IPR000219">
    <property type="entry name" value="DH_dom"/>
</dbReference>
<feature type="compositionally biased region" description="Basic and acidic residues" evidence="10">
    <location>
        <begin position="1"/>
        <end position="20"/>
    </location>
</feature>
<evidence type="ECO:0000256" key="10">
    <source>
        <dbReference type="SAM" id="MobiDB-lite"/>
    </source>
</evidence>
<dbReference type="InterPro" id="IPR035899">
    <property type="entry name" value="DBL_dom_sf"/>
</dbReference>
<evidence type="ECO:0000313" key="14">
    <source>
        <dbReference type="EMBL" id="CAG5125783.1"/>
    </source>
</evidence>
<dbReference type="InterPro" id="IPR001452">
    <property type="entry name" value="SH3_domain"/>
</dbReference>
<proteinExistence type="predicted"/>
<dbReference type="OrthoDB" id="6244550at2759"/>
<dbReference type="InterPro" id="IPR051492">
    <property type="entry name" value="Dynamin-Rho_GEF"/>
</dbReference>
<feature type="domain" description="BAR" evidence="13">
    <location>
        <begin position="316"/>
        <end position="518"/>
    </location>
</feature>
<reference evidence="14" key="1">
    <citation type="submission" date="2021-04" db="EMBL/GenBank/DDBJ databases">
        <authorList>
            <consortium name="Molecular Ecology Group"/>
        </authorList>
    </citation>
    <scope>NUCLEOTIDE SEQUENCE</scope>
</reference>
<evidence type="ECO:0000256" key="2">
    <source>
        <dbReference type="ARBA" id="ARBA00004348"/>
    </source>
</evidence>
<dbReference type="PROSITE" id="PS00741">
    <property type="entry name" value="DH_1"/>
    <property type="match status" value="1"/>
</dbReference>
<dbReference type="GO" id="GO:0035556">
    <property type="term" value="P:intracellular signal transduction"/>
    <property type="evidence" value="ECO:0007669"/>
    <property type="project" value="InterPro"/>
</dbReference>
<dbReference type="Gene3D" id="2.30.30.40">
    <property type="entry name" value="SH3 Domains"/>
    <property type="match status" value="2"/>
</dbReference>
<evidence type="ECO:0000256" key="1">
    <source>
        <dbReference type="ARBA" id="ARBA00004282"/>
    </source>
</evidence>
<dbReference type="PROSITE" id="PS51021">
    <property type="entry name" value="BAR"/>
    <property type="match status" value="1"/>
</dbReference>
<dbReference type="Gene3D" id="1.20.1270.60">
    <property type="entry name" value="Arfaptin homology (AH) domain/BAR domain"/>
    <property type="match status" value="1"/>
</dbReference>
<keyword evidence="9" id="KW-0175">Coiled coil</keyword>
<evidence type="ECO:0000256" key="4">
    <source>
        <dbReference type="ARBA" id="ARBA00022443"/>
    </source>
</evidence>
<dbReference type="InterPro" id="IPR004148">
    <property type="entry name" value="BAR_dom"/>
</dbReference>
<comment type="subcellular location">
    <subcellularLocation>
        <location evidence="1">Cell junction</location>
    </subcellularLocation>
    <subcellularLocation>
        <location evidence="2">Golgi apparatus</location>
        <location evidence="2">Golgi stack</location>
    </subcellularLocation>
</comment>
<feature type="region of interest" description="Disordered" evidence="10">
    <location>
        <begin position="1"/>
        <end position="33"/>
    </location>
</feature>
<evidence type="ECO:0000256" key="5">
    <source>
        <dbReference type="ARBA" id="ARBA00022658"/>
    </source>
</evidence>
<evidence type="ECO:0000256" key="6">
    <source>
        <dbReference type="ARBA" id="ARBA00022949"/>
    </source>
</evidence>
<dbReference type="Gene3D" id="1.20.900.10">
    <property type="entry name" value="Dbl homology (DH) domain"/>
    <property type="match status" value="1"/>
</dbReference>
<keyword evidence="5" id="KW-0344">Guanine-nucleotide releasing factor</keyword>
<evidence type="ECO:0000256" key="7">
    <source>
        <dbReference type="ARBA" id="ARBA00032587"/>
    </source>
</evidence>
<dbReference type="Pfam" id="PF14604">
    <property type="entry name" value="SH3_9"/>
    <property type="match status" value="1"/>
</dbReference>
<dbReference type="GO" id="GO:0070161">
    <property type="term" value="C:anchoring junction"/>
    <property type="evidence" value="ECO:0007669"/>
    <property type="project" value="UniProtKB-SubCell"/>
</dbReference>
<evidence type="ECO:0000256" key="8">
    <source>
        <dbReference type="PROSITE-ProRule" id="PRU00192"/>
    </source>
</evidence>
<comment type="caution">
    <text evidence="14">The sequence shown here is derived from an EMBL/GenBank/DDBJ whole genome shotgun (WGS) entry which is preliminary data.</text>
</comment>
<evidence type="ECO:0000259" key="12">
    <source>
        <dbReference type="PROSITE" id="PS50010"/>
    </source>
</evidence>
<feature type="domain" description="SH3" evidence="11">
    <location>
        <begin position="706"/>
        <end position="769"/>
    </location>
</feature>
<dbReference type="Pfam" id="PF07653">
    <property type="entry name" value="SH3_2"/>
    <property type="match status" value="1"/>
</dbReference>
<feature type="coiled-coil region" evidence="9">
    <location>
        <begin position="35"/>
        <end position="102"/>
    </location>
</feature>
<feature type="domain" description="DH" evidence="12">
    <location>
        <begin position="104"/>
        <end position="275"/>
    </location>
</feature>
<keyword evidence="4 8" id="KW-0728">SH3 domain</keyword>
<keyword evidence="6" id="KW-0965">Cell junction</keyword>
<evidence type="ECO:0000259" key="11">
    <source>
        <dbReference type="PROSITE" id="PS50002"/>
    </source>
</evidence>
<evidence type="ECO:0000256" key="9">
    <source>
        <dbReference type="SAM" id="Coils"/>
    </source>
</evidence>
<dbReference type="EMBL" id="CAJHNH020002165">
    <property type="protein sequence ID" value="CAG5125783.1"/>
    <property type="molecule type" value="Genomic_DNA"/>
</dbReference>
<dbReference type="SUPFAM" id="SSF50044">
    <property type="entry name" value="SH3-domain"/>
    <property type="match status" value="2"/>
</dbReference>
<evidence type="ECO:0000313" key="15">
    <source>
        <dbReference type="Proteomes" id="UP000678393"/>
    </source>
</evidence>
<organism evidence="14 15">
    <name type="scientific">Candidula unifasciata</name>
    <dbReference type="NCBI Taxonomy" id="100452"/>
    <lineage>
        <taxon>Eukaryota</taxon>
        <taxon>Metazoa</taxon>
        <taxon>Spiralia</taxon>
        <taxon>Lophotrochozoa</taxon>
        <taxon>Mollusca</taxon>
        <taxon>Gastropoda</taxon>
        <taxon>Heterobranchia</taxon>
        <taxon>Euthyneura</taxon>
        <taxon>Panpulmonata</taxon>
        <taxon>Eupulmonata</taxon>
        <taxon>Stylommatophora</taxon>
        <taxon>Helicina</taxon>
        <taxon>Helicoidea</taxon>
        <taxon>Geomitridae</taxon>
        <taxon>Candidula</taxon>
    </lineage>
</organism>
<dbReference type="PANTHER" id="PTHR22834:SF20">
    <property type="entry name" value="SH3 DOMAIN-CONTAINING PROTEIN"/>
    <property type="match status" value="1"/>
</dbReference>
<protein>
    <recommendedName>
        <fullName evidence="3">Dynamin-binding protein</fullName>
    </recommendedName>
    <alternativeName>
        <fullName evidence="7">Scaffold protein Tuba</fullName>
    </alternativeName>
</protein>
<dbReference type="InterPro" id="IPR001331">
    <property type="entry name" value="GDS_CDC24_CS"/>
</dbReference>
<dbReference type="AlphaFoldDB" id="A0A8S3Z8Q4"/>
<name>A0A8S3Z8Q4_9EUPU</name>
<dbReference type="Pfam" id="PF03114">
    <property type="entry name" value="BAR"/>
    <property type="match status" value="1"/>
</dbReference>
<dbReference type="CDD" id="cd00160">
    <property type="entry name" value="RhoGEF"/>
    <property type="match status" value="1"/>
</dbReference>
<keyword evidence="15" id="KW-1185">Reference proteome</keyword>
<evidence type="ECO:0000259" key="13">
    <source>
        <dbReference type="PROSITE" id="PS51021"/>
    </source>
</evidence>
<feature type="non-terminal residue" evidence="14">
    <location>
        <position position="770"/>
    </location>
</feature>
<dbReference type="SUPFAM" id="SSF103657">
    <property type="entry name" value="BAR/IMD domain-like"/>
    <property type="match status" value="1"/>
</dbReference>
<dbReference type="SMART" id="SM00325">
    <property type="entry name" value="RhoGEF"/>
    <property type="match status" value="1"/>
</dbReference>
<dbReference type="InterPro" id="IPR027267">
    <property type="entry name" value="AH/BAR_dom_sf"/>
</dbReference>